<comment type="subcellular location">
    <subcellularLocation>
        <location evidence="1">Cell membrane</location>
        <topology evidence="1">Multi-pass membrane protein</topology>
    </subcellularLocation>
</comment>
<dbReference type="RefSeq" id="WP_192556521.1">
    <property type="nucleotide sequence ID" value="NZ_JACZZA010000009.1"/>
</dbReference>
<accession>A0ABR9GCC1</accession>
<evidence type="ECO:0000256" key="6">
    <source>
        <dbReference type="SAM" id="Phobius"/>
    </source>
</evidence>
<dbReference type="EMBL" id="JACZZA010000009">
    <property type="protein sequence ID" value="MBE1161677.1"/>
    <property type="molecule type" value="Genomic_DNA"/>
</dbReference>
<feature type="transmembrane region" description="Helical" evidence="6">
    <location>
        <begin position="157"/>
        <end position="177"/>
    </location>
</feature>
<evidence type="ECO:0000256" key="5">
    <source>
        <dbReference type="ARBA" id="ARBA00023136"/>
    </source>
</evidence>
<evidence type="ECO:0000313" key="7">
    <source>
        <dbReference type="EMBL" id="MBE1161677.1"/>
    </source>
</evidence>
<evidence type="ECO:0000256" key="1">
    <source>
        <dbReference type="ARBA" id="ARBA00004651"/>
    </source>
</evidence>
<keyword evidence="5 6" id="KW-0472">Membrane</keyword>
<comment type="caution">
    <text evidence="7">The sequence shown here is derived from an EMBL/GenBank/DDBJ whole genome shotgun (WGS) entry which is preliminary data.</text>
</comment>
<feature type="transmembrane region" description="Helical" evidence="6">
    <location>
        <begin position="44"/>
        <end position="61"/>
    </location>
</feature>
<feature type="transmembrane region" description="Helical" evidence="6">
    <location>
        <begin position="241"/>
        <end position="263"/>
    </location>
</feature>
<keyword evidence="2" id="KW-1003">Cell membrane</keyword>
<evidence type="ECO:0000313" key="8">
    <source>
        <dbReference type="Proteomes" id="UP000651010"/>
    </source>
</evidence>
<dbReference type="InterPro" id="IPR019108">
    <property type="entry name" value="Caa3_assmbl_CtaG-rel"/>
</dbReference>
<gene>
    <name evidence="7" type="ORF">IGX34_14935</name>
</gene>
<dbReference type="Proteomes" id="UP000651010">
    <property type="component" value="Unassembled WGS sequence"/>
</dbReference>
<proteinExistence type="predicted"/>
<evidence type="ECO:0000256" key="4">
    <source>
        <dbReference type="ARBA" id="ARBA00022989"/>
    </source>
</evidence>
<organism evidence="7 8">
    <name type="scientific">Dyella acidiphila</name>
    <dbReference type="NCBI Taxonomy" id="2775866"/>
    <lineage>
        <taxon>Bacteria</taxon>
        <taxon>Pseudomonadati</taxon>
        <taxon>Pseudomonadota</taxon>
        <taxon>Gammaproteobacteria</taxon>
        <taxon>Lysobacterales</taxon>
        <taxon>Rhodanobacteraceae</taxon>
        <taxon>Dyella</taxon>
    </lineage>
</organism>
<dbReference type="Pfam" id="PF09678">
    <property type="entry name" value="Caa3_CtaG"/>
    <property type="match status" value="1"/>
</dbReference>
<feature type="transmembrane region" description="Helical" evidence="6">
    <location>
        <begin position="189"/>
        <end position="212"/>
    </location>
</feature>
<protein>
    <submittedName>
        <fullName evidence="7">Cytochrome c oxidase assembly protein</fullName>
    </submittedName>
</protein>
<name>A0ABR9GCC1_9GAMM</name>
<feature type="transmembrane region" description="Helical" evidence="6">
    <location>
        <begin position="81"/>
        <end position="100"/>
    </location>
</feature>
<evidence type="ECO:0000256" key="3">
    <source>
        <dbReference type="ARBA" id="ARBA00022692"/>
    </source>
</evidence>
<feature type="transmembrane region" description="Helical" evidence="6">
    <location>
        <begin position="120"/>
        <end position="145"/>
    </location>
</feature>
<keyword evidence="4 6" id="KW-1133">Transmembrane helix</keyword>
<feature type="transmembrane region" description="Helical" evidence="6">
    <location>
        <begin position="14"/>
        <end position="32"/>
    </location>
</feature>
<sequence length="298" mass="33992">MFAGLLKWIVPWEFSWVLLASFLVTCLLYWRGCRRQKVSAARRVAFWTGMAIVYLCLHTYFDFYAEHEFFMHRIQQLLLHHLAPLTIMASYPGSVLRAGLPLRWRVHALRPALRSWPWRVISAVLLNPAVATVLFVAFILIWLIPSMQTMAMLDWRVYRFMNWSMILSGFVYWWLVLDHRPRPPGRMIPGLRVLSPGITMTPQILAGAIITFSKADLYPIFEICGRAFNFNVFTGQLIGGIIIWVPAATIETIGGLLAMRQWLRLSRSGRIRRQSRARAVSVQGAAGEASPPHGANAA</sequence>
<reference evidence="7 8" key="1">
    <citation type="submission" date="2020-09" db="EMBL/GenBank/DDBJ databases">
        <title>Dyella sp. 7MK23 isolated from forest soil.</title>
        <authorList>
            <person name="Fu J."/>
        </authorList>
    </citation>
    <scope>NUCLEOTIDE SEQUENCE [LARGE SCALE GENOMIC DNA]</scope>
    <source>
        <strain evidence="7 8">7MK23</strain>
    </source>
</reference>
<evidence type="ECO:0000256" key="2">
    <source>
        <dbReference type="ARBA" id="ARBA00022475"/>
    </source>
</evidence>
<keyword evidence="8" id="KW-1185">Reference proteome</keyword>
<keyword evidence="3 6" id="KW-0812">Transmembrane</keyword>